<evidence type="ECO:0000313" key="1">
    <source>
        <dbReference type="EMBL" id="AVX05486.1"/>
    </source>
</evidence>
<dbReference type="EMBL" id="CP021330">
    <property type="protein sequence ID" value="AVX05486.1"/>
    <property type="molecule type" value="Genomic_DNA"/>
</dbReference>
<dbReference type="STRING" id="1122213.GCA_000423365_00619"/>
<accession>A0A2R4MHZ1</accession>
<keyword evidence="2" id="KW-1185">Reference proteome</keyword>
<name>A0A2R4MHZ1_9HYPH</name>
<dbReference type="KEGG" id="mmyr:MXMO3_02978"/>
<organism evidence="1 2">
    <name type="scientific">Maritalea myrionectae</name>
    <dbReference type="NCBI Taxonomy" id="454601"/>
    <lineage>
        <taxon>Bacteria</taxon>
        <taxon>Pseudomonadati</taxon>
        <taxon>Pseudomonadota</taxon>
        <taxon>Alphaproteobacteria</taxon>
        <taxon>Hyphomicrobiales</taxon>
        <taxon>Devosiaceae</taxon>
        <taxon>Maritalea</taxon>
    </lineage>
</organism>
<dbReference type="AlphaFoldDB" id="A0A2R4MHZ1"/>
<reference evidence="1 2" key="1">
    <citation type="submission" date="2017-05" db="EMBL/GenBank/DDBJ databases">
        <title>Genome Analysis of Maritalea myrionectae HL2708#5.</title>
        <authorList>
            <consortium name="Cotde Inc.-PKNU"/>
            <person name="Jang D."/>
            <person name="Oh H.-M."/>
        </authorList>
    </citation>
    <scope>NUCLEOTIDE SEQUENCE [LARGE SCALE GENOMIC DNA]</scope>
    <source>
        <strain evidence="1 2">HL2708#5</strain>
    </source>
</reference>
<proteinExistence type="predicted"/>
<sequence length="115" mass="12152">MVVNTVATLWVGGPTILHALDQMDFSAPCDGHLPGASLNAVKNGTESYGKTPILSHVILGLAPGIQFGKTQKRSTPADKSTPQTLALRMRFSQHVAIEEENRGELGFAASGLSHS</sequence>
<dbReference type="RefSeq" id="WP_117396364.1">
    <property type="nucleotide sequence ID" value="NZ_CP021330.1"/>
</dbReference>
<protein>
    <submittedName>
        <fullName evidence="1">Uncharacterized protein</fullName>
    </submittedName>
</protein>
<evidence type="ECO:0000313" key="2">
    <source>
        <dbReference type="Proteomes" id="UP000258927"/>
    </source>
</evidence>
<dbReference type="Proteomes" id="UP000258927">
    <property type="component" value="Chromosome"/>
</dbReference>
<gene>
    <name evidence="1" type="ORF">MXMO3_02978</name>
</gene>